<dbReference type="EMBL" id="JABVCQ010000018">
    <property type="protein sequence ID" value="MBB1126386.1"/>
    <property type="molecule type" value="Genomic_DNA"/>
</dbReference>
<dbReference type="InterPro" id="IPR025711">
    <property type="entry name" value="PepSY"/>
</dbReference>
<sequence length="34" mass="3961">TEIEFDDGFWEVDLYKNGKKTKLIINPMTGEIKS</sequence>
<reference evidence="2 3" key="1">
    <citation type="journal article" date="2020" name="Arch. Microbiol.">
        <title>The genome sequence of the giant phototrophic gammaproteobacterium Thiospirillum jenense gives insight into its physiological properties and phylogenetic relationships.</title>
        <authorList>
            <person name="Imhoff J.F."/>
            <person name="Meyer T.E."/>
            <person name="Kyndt J.A."/>
        </authorList>
    </citation>
    <scope>NUCLEOTIDE SEQUENCE [LARGE SCALE GENOMIC DNA]</scope>
    <source>
        <strain evidence="2 3">DSM 216</strain>
    </source>
</reference>
<protein>
    <submittedName>
        <fullName evidence="2">PepSY domain-containing protein</fullName>
    </submittedName>
</protein>
<evidence type="ECO:0000313" key="2">
    <source>
        <dbReference type="EMBL" id="MBB1126386.1"/>
    </source>
</evidence>
<organism evidence="2 3">
    <name type="scientific">Thiospirillum jenense</name>
    <dbReference type="NCBI Taxonomy" id="1653858"/>
    <lineage>
        <taxon>Bacteria</taxon>
        <taxon>Pseudomonadati</taxon>
        <taxon>Pseudomonadota</taxon>
        <taxon>Gammaproteobacteria</taxon>
        <taxon>Chromatiales</taxon>
        <taxon>Chromatiaceae</taxon>
        <taxon>Thiospirillum</taxon>
    </lineage>
</organism>
<dbReference type="Pfam" id="PF13670">
    <property type="entry name" value="PepSY_2"/>
    <property type="match status" value="1"/>
</dbReference>
<gene>
    <name evidence="2" type="ORF">HUK38_09085</name>
</gene>
<keyword evidence="3" id="KW-1185">Reference proteome</keyword>
<evidence type="ECO:0000259" key="1">
    <source>
        <dbReference type="Pfam" id="PF13670"/>
    </source>
</evidence>
<dbReference type="AlphaFoldDB" id="A0A839HGI1"/>
<feature type="domain" description="PepSY" evidence="1">
    <location>
        <begin position="2"/>
        <end position="32"/>
    </location>
</feature>
<feature type="non-terminal residue" evidence="2">
    <location>
        <position position="1"/>
    </location>
</feature>
<accession>A0A839HGI1</accession>
<proteinExistence type="predicted"/>
<name>A0A839HGI1_9GAMM</name>
<evidence type="ECO:0000313" key="3">
    <source>
        <dbReference type="Proteomes" id="UP000548632"/>
    </source>
</evidence>
<comment type="caution">
    <text evidence="2">The sequence shown here is derived from an EMBL/GenBank/DDBJ whole genome shotgun (WGS) entry which is preliminary data.</text>
</comment>
<dbReference type="Proteomes" id="UP000548632">
    <property type="component" value="Unassembled WGS sequence"/>
</dbReference>